<dbReference type="InterPro" id="IPR051564">
    <property type="entry name" value="LRR_receptor-like_kinase"/>
</dbReference>
<proteinExistence type="predicted"/>
<keyword evidence="1" id="KW-0418">Kinase</keyword>
<organism evidence="1 2">
    <name type="scientific">Thalictrum thalictroides</name>
    <name type="common">Rue-anemone</name>
    <name type="synonym">Anemone thalictroides</name>
    <dbReference type="NCBI Taxonomy" id="46969"/>
    <lineage>
        <taxon>Eukaryota</taxon>
        <taxon>Viridiplantae</taxon>
        <taxon>Streptophyta</taxon>
        <taxon>Embryophyta</taxon>
        <taxon>Tracheophyta</taxon>
        <taxon>Spermatophyta</taxon>
        <taxon>Magnoliopsida</taxon>
        <taxon>Ranunculales</taxon>
        <taxon>Ranunculaceae</taxon>
        <taxon>Thalictroideae</taxon>
        <taxon>Thalictrum</taxon>
    </lineage>
</organism>
<dbReference type="PANTHER" id="PTHR48055">
    <property type="entry name" value="LEUCINE-RICH REPEAT RECEPTOR PROTEIN KINASE EMS1"/>
    <property type="match status" value="1"/>
</dbReference>
<keyword evidence="1" id="KW-0808">Transferase</keyword>
<dbReference type="Proteomes" id="UP000554482">
    <property type="component" value="Unassembled WGS sequence"/>
</dbReference>
<dbReference type="OrthoDB" id="1103805at2759"/>
<dbReference type="AlphaFoldDB" id="A0A7J6WYS7"/>
<accession>A0A7J6WYS7</accession>
<reference evidence="1 2" key="1">
    <citation type="submission" date="2020-06" db="EMBL/GenBank/DDBJ databases">
        <title>Transcriptomic and genomic resources for Thalictrum thalictroides and T. hernandezii: Facilitating candidate gene discovery in an emerging model plant lineage.</title>
        <authorList>
            <person name="Arias T."/>
            <person name="Riano-Pachon D.M."/>
            <person name="Di Stilio V.S."/>
        </authorList>
    </citation>
    <scope>NUCLEOTIDE SEQUENCE [LARGE SCALE GENOMIC DNA]</scope>
    <source>
        <strain evidence="2">cv. WT478/WT964</strain>
        <tissue evidence="1">Leaves</tissue>
    </source>
</reference>
<keyword evidence="1" id="KW-0675">Receptor</keyword>
<dbReference type="GO" id="GO:0016301">
    <property type="term" value="F:kinase activity"/>
    <property type="evidence" value="ECO:0007669"/>
    <property type="project" value="UniProtKB-KW"/>
</dbReference>
<dbReference type="SUPFAM" id="SSF56112">
    <property type="entry name" value="Protein kinase-like (PK-like)"/>
    <property type="match status" value="1"/>
</dbReference>
<protein>
    <submittedName>
        <fullName evidence="1">Receptor kinase-like protein xa21</fullName>
    </submittedName>
</protein>
<evidence type="ECO:0000313" key="2">
    <source>
        <dbReference type="Proteomes" id="UP000554482"/>
    </source>
</evidence>
<dbReference type="EMBL" id="JABWDY010007860">
    <property type="protein sequence ID" value="KAF5202606.1"/>
    <property type="molecule type" value="Genomic_DNA"/>
</dbReference>
<dbReference type="Gene3D" id="1.10.510.10">
    <property type="entry name" value="Transferase(Phosphotransferase) domain 1"/>
    <property type="match status" value="1"/>
</dbReference>
<comment type="caution">
    <text evidence="1">The sequence shown here is derived from an EMBL/GenBank/DDBJ whole genome shotgun (WGS) entry which is preliminary data.</text>
</comment>
<keyword evidence="2" id="KW-1185">Reference proteome</keyword>
<gene>
    <name evidence="1" type="ORF">FRX31_007806</name>
</gene>
<evidence type="ECO:0000313" key="1">
    <source>
        <dbReference type="EMBL" id="KAF5202606.1"/>
    </source>
</evidence>
<dbReference type="PANTHER" id="PTHR48055:SF55">
    <property type="entry name" value="PROTEIN KINASE DOMAIN-CONTAINING PROTEIN"/>
    <property type="match status" value="1"/>
</dbReference>
<sequence length="122" mass="13468">MGGDASTQGDVYSYGVLLLELFTGRRPTDKVFIDGLNLHNFARMALPNRVLEVLDPALLSEEDVQSLSSQKQTLQEIIASLVRVGVACSSESPGERMNMEEVARDLNLSRDIFLASFGREHL</sequence>
<dbReference type="GO" id="GO:0016020">
    <property type="term" value="C:membrane"/>
    <property type="evidence" value="ECO:0007669"/>
    <property type="project" value="TreeGrafter"/>
</dbReference>
<name>A0A7J6WYS7_THATH</name>
<dbReference type="InterPro" id="IPR011009">
    <property type="entry name" value="Kinase-like_dom_sf"/>
</dbReference>